<evidence type="ECO:0000256" key="1">
    <source>
        <dbReference type="SAM" id="MobiDB-lite"/>
    </source>
</evidence>
<feature type="region of interest" description="Disordered" evidence="1">
    <location>
        <begin position="1"/>
        <end position="22"/>
    </location>
</feature>
<accession>A0ABN7AZ40</accession>
<name>A0ABN7AZ40_9HEMI</name>
<keyword evidence="3" id="KW-1185">Reference proteome</keyword>
<protein>
    <submittedName>
        <fullName evidence="2">Uncharacterized protein</fullName>
    </submittedName>
</protein>
<evidence type="ECO:0000313" key="3">
    <source>
        <dbReference type="Proteomes" id="UP001307889"/>
    </source>
</evidence>
<gene>
    <name evidence="2" type="ORF">NTJ_10248</name>
</gene>
<dbReference type="Proteomes" id="UP001307889">
    <property type="component" value="Chromosome 8"/>
</dbReference>
<organism evidence="2 3">
    <name type="scientific">Nesidiocoris tenuis</name>
    <dbReference type="NCBI Taxonomy" id="355587"/>
    <lineage>
        <taxon>Eukaryota</taxon>
        <taxon>Metazoa</taxon>
        <taxon>Ecdysozoa</taxon>
        <taxon>Arthropoda</taxon>
        <taxon>Hexapoda</taxon>
        <taxon>Insecta</taxon>
        <taxon>Pterygota</taxon>
        <taxon>Neoptera</taxon>
        <taxon>Paraneoptera</taxon>
        <taxon>Hemiptera</taxon>
        <taxon>Heteroptera</taxon>
        <taxon>Panheteroptera</taxon>
        <taxon>Cimicomorpha</taxon>
        <taxon>Miridae</taxon>
        <taxon>Dicyphina</taxon>
        <taxon>Nesidiocoris</taxon>
    </lineage>
</organism>
<evidence type="ECO:0000313" key="2">
    <source>
        <dbReference type="EMBL" id="BES97434.1"/>
    </source>
</evidence>
<dbReference type="EMBL" id="AP028916">
    <property type="protein sequence ID" value="BES97434.1"/>
    <property type="molecule type" value="Genomic_DNA"/>
</dbReference>
<sequence length="177" mass="19873">MTTKEGIELEDEENSNTFSAEAARNDSILEEMKKLKKFINSGRNNCKIGRSSGKMSDELAEIREDLDKFRSSTDPSQYSGNEEFPTVLADIRRSSGSGGEDFEFLKTLGKTSSRAKNRRNSTKCKLPSAISMGGFLDYVETLPKKAEKIVEEQSNYLNALRAKPVYEPKEFPAVKRI</sequence>
<proteinExistence type="predicted"/>
<reference evidence="2 3" key="1">
    <citation type="submission" date="2023-09" db="EMBL/GenBank/DDBJ databases">
        <title>Nesidiocoris tenuis whole genome shotgun sequence.</title>
        <authorList>
            <person name="Shibata T."/>
            <person name="Shimoda M."/>
            <person name="Kobayashi T."/>
            <person name="Uehara T."/>
        </authorList>
    </citation>
    <scope>NUCLEOTIDE SEQUENCE [LARGE SCALE GENOMIC DNA]</scope>
    <source>
        <strain evidence="2 3">Japan</strain>
    </source>
</reference>